<evidence type="ECO:0000259" key="2">
    <source>
        <dbReference type="PROSITE" id="PS00125"/>
    </source>
</evidence>
<comment type="caution">
    <text evidence="3">The sequence shown here is derived from an EMBL/GenBank/DDBJ whole genome shotgun (WGS) entry which is preliminary data.</text>
</comment>
<sequence length="304" mass="33938">MERFTRAQLEKLRLELTEIATTSPRIVRQERNRAGRDFVIGDVHGAYDSVWNAMQLAGFARTRDRLFSVGDLVDRGAGSHRAGRFLAQPYVYAVRGNHEADLIDLHLDNDDPDETLEVLSRINFNGMGWIAKLTAPERAELLKRFAALPYAMEVQSTRGTVGVLHGEVPRGMDWEDFVAGLEDGDAEVLESCLRGRERLKRGDARGVPGIGRIFAGHTPHQSPRAWATSTRSTPEQSSPNCRIGLARRSRSPTWPSRRVCSRALAKRARSACTTRSPTHRSEHMPKSNRLPRAASTPHSPLSCR</sequence>
<organism evidence="3 4">
    <name type="scientific">Variovorax ginsengisoli</name>
    <dbReference type="NCBI Taxonomy" id="363844"/>
    <lineage>
        <taxon>Bacteria</taxon>
        <taxon>Pseudomonadati</taxon>
        <taxon>Pseudomonadota</taxon>
        <taxon>Betaproteobacteria</taxon>
        <taxon>Burkholderiales</taxon>
        <taxon>Comamonadaceae</taxon>
        <taxon>Variovorax</taxon>
    </lineage>
</organism>
<dbReference type="InterPro" id="IPR006186">
    <property type="entry name" value="Ser/Thr-sp_prot-phosphatase"/>
</dbReference>
<evidence type="ECO:0000256" key="1">
    <source>
        <dbReference type="SAM" id="MobiDB-lite"/>
    </source>
</evidence>
<dbReference type="InterPro" id="IPR050126">
    <property type="entry name" value="Ap4A_hydrolase"/>
</dbReference>
<dbReference type="RefSeq" id="WP_301813477.1">
    <property type="nucleotide sequence ID" value="NZ_JAUJZH010000021.1"/>
</dbReference>
<name>A0ABT8SBV4_9BURK</name>
<dbReference type="InterPro" id="IPR029052">
    <property type="entry name" value="Metallo-depent_PP-like"/>
</dbReference>
<dbReference type="PROSITE" id="PS00125">
    <property type="entry name" value="SER_THR_PHOSPHATASE"/>
    <property type="match status" value="1"/>
</dbReference>
<accession>A0ABT8SBV4</accession>
<proteinExistence type="predicted"/>
<dbReference type="EMBL" id="JAUKVY010000021">
    <property type="protein sequence ID" value="MDO1535682.1"/>
    <property type="molecule type" value="Genomic_DNA"/>
</dbReference>
<feature type="compositionally biased region" description="Polar residues" evidence="1">
    <location>
        <begin position="227"/>
        <end position="240"/>
    </location>
</feature>
<feature type="region of interest" description="Disordered" evidence="1">
    <location>
        <begin position="213"/>
        <end position="304"/>
    </location>
</feature>
<dbReference type="Proteomes" id="UP001169027">
    <property type="component" value="Unassembled WGS sequence"/>
</dbReference>
<dbReference type="PANTHER" id="PTHR42850:SF4">
    <property type="entry name" value="ZINC-DEPENDENT ENDOPOLYPHOSPHATASE"/>
    <property type="match status" value="1"/>
</dbReference>
<feature type="domain" description="Serine/threonine specific protein phosphatases" evidence="2">
    <location>
        <begin position="94"/>
        <end position="99"/>
    </location>
</feature>
<dbReference type="SUPFAM" id="SSF56300">
    <property type="entry name" value="Metallo-dependent phosphatases"/>
    <property type="match status" value="1"/>
</dbReference>
<dbReference type="Pfam" id="PF00149">
    <property type="entry name" value="Metallophos"/>
    <property type="match status" value="1"/>
</dbReference>
<evidence type="ECO:0000313" key="3">
    <source>
        <dbReference type="EMBL" id="MDO1535682.1"/>
    </source>
</evidence>
<keyword evidence="4" id="KW-1185">Reference proteome</keyword>
<reference evidence="3" key="1">
    <citation type="submission" date="2023-06" db="EMBL/GenBank/DDBJ databases">
        <authorList>
            <person name="Jiang Y."/>
            <person name="Liu Q."/>
        </authorList>
    </citation>
    <scope>NUCLEOTIDE SEQUENCE</scope>
    <source>
        <strain evidence="3">CGMCC 1.12090</strain>
    </source>
</reference>
<dbReference type="InterPro" id="IPR004843">
    <property type="entry name" value="Calcineurin-like_PHP"/>
</dbReference>
<dbReference type="PANTHER" id="PTHR42850">
    <property type="entry name" value="METALLOPHOSPHOESTERASE"/>
    <property type="match status" value="1"/>
</dbReference>
<evidence type="ECO:0000313" key="4">
    <source>
        <dbReference type="Proteomes" id="UP001169027"/>
    </source>
</evidence>
<gene>
    <name evidence="3" type="ORF">Q2T77_25690</name>
</gene>
<dbReference type="Gene3D" id="3.60.21.10">
    <property type="match status" value="1"/>
</dbReference>
<protein>
    <submittedName>
        <fullName evidence="3">Metallophosphoesterase</fullName>
    </submittedName>
</protein>